<dbReference type="AlphaFoldDB" id="A0A3A3G2H1"/>
<dbReference type="Proteomes" id="UP000266327">
    <property type="component" value="Unassembled WGS sequence"/>
</dbReference>
<gene>
    <name evidence="1" type="ORF">D3878_14710</name>
</gene>
<proteinExistence type="predicted"/>
<accession>A0A3A3G2H1</accession>
<dbReference type="EMBL" id="QYUQ01000002">
    <property type="protein sequence ID" value="RJG02673.1"/>
    <property type="molecule type" value="Genomic_DNA"/>
</dbReference>
<evidence type="ECO:0008006" key="3">
    <source>
        <dbReference type="Google" id="ProtNLM"/>
    </source>
</evidence>
<dbReference type="OrthoDB" id="165209at2"/>
<protein>
    <recommendedName>
        <fullName evidence="3">Transposase</fullName>
    </recommendedName>
</protein>
<organism evidence="1 2">
    <name type="scientific">Noviherbaspirillum sedimenti</name>
    <dbReference type="NCBI Taxonomy" id="2320865"/>
    <lineage>
        <taxon>Bacteria</taxon>
        <taxon>Pseudomonadati</taxon>
        <taxon>Pseudomonadota</taxon>
        <taxon>Betaproteobacteria</taxon>
        <taxon>Burkholderiales</taxon>
        <taxon>Oxalobacteraceae</taxon>
        <taxon>Noviherbaspirillum</taxon>
    </lineage>
</organism>
<name>A0A3A3G2H1_9BURK</name>
<evidence type="ECO:0000313" key="1">
    <source>
        <dbReference type="EMBL" id="RJG02673.1"/>
    </source>
</evidence>
<reference evidence="2" key="1">
    <citation type="submission" date="2018-09" db="EMBL/GenBank/DDBJ databases">
        <authorList>
            <person name="Zhu H."/>
        </authorList>
    </citation>
    <scope>NUCLEOTIDE SEQUENCE [LARGE SCALE GENOMIC DNA]</scope>
    <source>
        <strain evidence="2">K1S02-23</strain>
    </source>
</reference>
<evidence type="ECO:0000313" key="2">
    <source>
        <dbReference type="Proteomes" id="UP000266327"/>
    </source>
</evidence>
<comment type="caution">
    <text evidence="1">The sequence shown here is derived from an EMBL/GenBank/DDBJ whole genome shotgun (WGS) entry which is preliminary data.</text>
</comment>
<sequence>MSLRKVTKNLKSFSNDDVLIKLHYLVLRNISKKWTMPIQKRKAGLNRFTFLFDERMPQH</sequence>
<keyword evidence="2" id="KW-1185">Reference proteome</keyword>